<dbReference type="InterPro" id="IPR050109">
    <property type="entry name" value="HTH-type_TetR-like_transc_reg"/>
</dbReference>
<dbReference type="KEGG" id="gak:X907_2502"/>
<organism evidence="4 5">
    <name type="scientific">Glycocaulis alkaliphilus</name>
    <dbReference type="NCBI Taxonomy" id="1434191"/>
    <lineage>
        <taxon>Bacteria</taxon>
        <taxon>Pseudomonadati</taxon>
        <taxon>Pseudomonadota</taxon>
        <taxon>Alphaproteobacteria</taxon>
        <taxon>Maricaulales</taxon>
        <taxon>Maricaulaceae</taxon>
        <taxon>Glycocaulis</taxon>
    </lineage>
</organism>
<dbReference type="AlphaFoldDB" id="A0A3T0ECJ3"/>
<reference evidence="4 5" key="1">
    <citation type="submission" date="2016-12" db="EMBL/GenBank/DDBJ databases">
        <title>The genome of dimorphic prosthecate Glycocaulis alkaliphilus 6b-8t, isolated from crude oil dictates its adaptability in petroleum environments.</title>
        <authorList>
            <person name="Wu X.-L."/>
            <person name="Geng S."/>
        </authorList>
    </citation>
    <scope>NUCLEOTIDE SEQUENCE [LARGE SCALE GENOMIC DNA]</scope>
    <source>
        <strain evidence="4 5">6B-8</strain>
    </source>
</reference>
<evidence type="ECO:0000256" key="3">
    <source>
        <dbReference type="ARBA" id="ARBA00023163"/>
    </source>
</evidence>
<dbReference type="PRINTS" id="PR00455">
    <property type="entry name" value="HTHTETR"/>
</dbReference>
<evidence type="ECO:0000313" key="4">
    <source>
        <dbReference type="EMBL" id="AZU05016.1"/>
    </source>
</evidence>
<dbReference type="OrthoDB" id="2356263at2"/>
<accession>A0A3T0ECJ3</accession>
<dbReference type="PANTHER" id="PTHR30055">
    <property type="entry name" value="HTH-TYPE TRANSCRIPTIONAL REGULATOR RUTR"/>
    <property type="match status" value="1"/>
</dbReference>
<dbReference type="PROSITE" id="PS50977">
    <property type="entry name" value="HTH_TETR_2"/>
    <property type="match status" value="1"/>
</dbReference>
<dbReference type="Proteomes" id="UP000286954">
    <property type="component" value="Chromosome"/>
</dbReference>
<dbReference type="SUPFAM" id="SSF48498">
    <property type="entry name" value="Tetracyclin repressor-like, C-terminal domain"/>
    <property type="match status" value="1"/>
</dbReference>
<dbReference type="GO" id="GO:0003700">
    <property type="term" value="F:DNA-binding transcription factor activity"/>
    <property type="evidence" value="ECO:0007669"/>
    <property type="project" value="TreeGrafter"/>
</dbReference>
<sequence length="216" mass="23781">MNTKTRSRPARTNEREAQREATQSRILDAAITLFAQRGFAGASVSDVARACGAPVPLIMYHFKSKQGVWEAAVERLYARVNAQLAEELESTDGLTGLPFYKAAIRAHITTLAAHPEHMRLLLQEGAERTPRLEWLIARHQKPLNDKIIALIVSAQSEGLIAAGDPTHLMFVLSGAFSLPIVLAPEYEILTGRNSIETRQIEAHIDACLELILNSGH</sequence>
<dbReference type="Gene3D" id="1.10.10.60">
    <property type="entry name" value="Homeodomain-like"/>
    <property type="match status" value="1"/>
</dbReference>
<keyword evidence="3" id="KW-0804">Transcription</keyword>
<dbReference type="InterPro" id="IPR009057">
    <property type="entry name" value="Homeodomain-like_sf"/>
</dbReference>
<dbReference type="EMBL" id="CP018911">
    <property type="protein sequence ID" value="AZU05016.1"/>
    <property type="molecule type" value="Genomic_DNA"/>
</dbReference>
<keyword evidence="2" id="KW-0238">DNA-binding</keyword>
<dbReference type="PANTHER" id="PTHR30055:SF234">
    <property type="entry name" value="HTH-TYPE TRANSCRIPTIONAL REGULATOR BETI"/>
    <property type="match status" value="1"/>
</dbReference>
<proteinExistence type="predicted"/>
<dbReference type="GO" id="GO:0000976">
    <property type="term" value="F:transcription cis-regulatory region binding"/>
    <property type="evidence" value="ECO:0007669"/>
    <property type="project" value="TreeGrafter"/>
</dbReference>
<dbReference type="Pfam" id="PF00440">
    <property type="entry name" value="TetR_N"/>
    <property type="match status" value="1"/>
</dbReference>
<dbReference type="InterPro" id="IPR001647">
    <property type="entry name" value="HTH_TetR"/>
</dbReference>
<dbReference type="Gene3D" id="1.10.357.10">
    <property type="entry name" value="Tetracycline Repressor, domain 2"/>
    <property type="match status" value="1"/>
</dbReference>
<dbReference type="InterPro" id="IPR036271">
    <property type="entry name" value="Tet_transcr_reg_TetR-rel_C_sf"/>
</dbReference>
<keyword evidence="1" id="KW-0805">Transcription regulation</keyword>
<dbReference type="SUPFAM" id="SSF46689">
    <property type="entry name" value="Homeodomain-like"/>
    <property type="match status" value="1"/>
</dbReference>
<name>A0A3T0ECJ3_9PROT</name>
<keyword evidence="5" id="KW-1185">Reference proteome</keyword>
<evidence type="ECO:0000313" key="5">
    <source>
        <dbReference type="Proteomes" id="UP000286954"/>
    </source>
</evidence>
<evidence type="ECO:0000256" key="2">
    <source>
        <dbReference type="ARBA" id="ARBA00023125"/>
    </source>
</evidence>
<gene>
    <name evidence="4" type="ORF">X907_2502</name>
</gene>
<dbReference type="RefSeq" id="WP_127568447.1">
    <property type="nucleotide sequence ID" value="NZ_BMFB01000001.1"/>
</dbReference>
<protein>
    <submittedName>
        <fullName evidence="4">TetR family transcriptional regulator</fullName>
    </submittedName>
</protein>
<evidence type="ECO:0000256" key="1">
    <source>
        <dbReference type="ARBA" id="ARBA00023015"/>
    </source>
</evidence>